<dbReference type="GO" id="GO:0034715">
    <property type="term" value="C:pICln-Sm protein complex"/>
    <property type="evidence" value="ECO:0007669"/>
    <property type="project" value="InterPro"/>
</dbReference>
<dbReference type="GO" id="GO:0005886">
    <property type="term" value="C:plasma membrane"/>
    <property type="evidence" value="ECO:0007669"/>
    <property type="project" value="InterPro"/>
</dbReference>
<dbReference type="GO" id="GO:0005829">
    <property type="term" value="C:cytosol"/>
    <property type="evidence" value="ECO:0007669"/>
    <property type="project" value="InterPro"/>
</dbReference>
<dbReference type="GO" id="GO:0000387">
    <property type="term" value="P:spliceosomal snRNP assembly"/>
    <property type="evidence" value="ECO:0007669"/>
    <property type="project" value="InterPro"/>
</dbReference>
<dbReference type="GO" id="GO:0006821">
    <property type="term" value="P:chloride transport"/>
    <property type="evidence" value="ECO:0007669"/>
    <property type="project" value="InterPro"/>
</dbReference>
<proteinExistence type="inferred from homology"/>
<name>A0A8X6LUZ6_TRICU</name>
<sequence>MNATLGSRFLLKESNMPVLRNFPAPTEGLHHVQPNTRVFSESECLGKGTLYVCESTLCWISTSGEGFLLLYPFFVSFAIDSSEIFLKYHGKIVLVEDPNELPNAISSMNVSSADDDEEEEEEYNEIYFVPDDLNALRTMFKAIQHCAVPCWRPEDEGEALEEDKDDE</sequence>
<dbReference type="Gene3D" id="2.30.29.30">
    <property type="entry name" value="Pleckstrin-homology domain (PH domain)/Phosphotyrosine-binding domain (PTB)"/>
    <property type="match status" value="1"/>
</dbReference>
<keyword evidence="5" id="KW-0963">Cytoplasm</keyword>
<keyword evidence="6" id="KW-0539">Nucleus</keyword>
<evidence type="ECO:0000256" key="1">
    <source>
        <dbReference type="ARBA" id="ARBA00004123"/>
    </source>
</evidence>
<comment type="function">
    <text evidence="7">Involved in both the assembly of spliceosomal snRNPs and the methylation of Sm proteins. Chaperone that regulates the assembly of spliceosomal U1, U2, U4 and U5 small nuclear ribonucleoproteins (snRNPs), the building blocks of the spliceosome, and thereby plays an important role in the splicing of cellular pre-mRNAs. Most spliceosomal snRNPs contain a common set of Sm proteins SNRPB, SNRPD1, SNRPD2, SNRPD3, SNRPE, SNRPF and SNRPG that assemble in a heptameric protein ring on the Sm site of the small nuclear RNA to form the core snRNP (Sm core). In the cytosol, the Sm proteins SNRPD1, SNRPD2, SNRPE, SNRPF and SNRPG are trapped in an inactive 6S pICln-Sm complex by the chaperone CLNS1A that controls the assembly of the core snRNP. Dissociation by the SMN complex of CLNS1A from the trapped Sm proteins and their transfer to an SMN-Sm complex triggers the assembly of core snRNPs and their transport to the nucleus.</text>
</comment>
<comment type="similarity">
    <text evidence="3">Belongs to the pICln (TC 1.A.47) family.</text>
</comment>
<dbReference type="AlphaFoldDB" id="A0A8X6LUZ6"/>
<dbReference type="InterPro" id="IPR011993">
    <property type="entry name" value="PH-like_dom_sf"/>
</dbReference>
<dbReference type="PRINTS" id="PR01348">
    <property type="entry name" value="ICLNCHANNEL"/>
</dbReference>
<protein>
    <recommendedName>
        <fullName evidence="4">Methylosome subunit pICln</fullName>
    </recommendedName>
</protein>
<evidence type="ECO:0000256" key="7">
    <source>
        <dbReference type="ARBA" id="ARBA00045890"/>
    </source>
</evidence>
<dbReference type="OrthoDB" id="19714at2759"/>
<evidence type="ECO:0000256" key="6">
    <source>
        <dbReference type="ARBA" id="ARBA00023242"/>
    </source>
</evidence>
<dbReference type="Proteomes" id="UP000887116">
    <property type="component" value="Unassembled WGS sequence"/>
</dbReference>
<keyword evidence="9" id="KW-1185">Reference proteome</keyword>
<evidence type="ECO:0000313" key="8">
    <source>
        <dbReference type="EMBL" id="GFR21622.1"/>
    </source>
</evidence>
<dbReference type="GO" id="GO:0045292">
    <property type="term" value="P:mRNA cis splicing, via spliceosome"/>
    <property type="evidence" value="ECO:0007669"/>
    <property type="project" value="TreeGrafter"/>
</dbReference>
<reference evidence="8" key="1">
    <citation type="submission" date="2020-07" db="EMBL/GenBank/DDBJ databases">
        <title>Multicomponent nature underlies the extraordinary mechanical properties of spider dragline silk.</title>
        <authorList>
            <person name="Kono N."/>
            <person name="Nakamura H."/>
            <person name="Mori M."/>
            <person name="Yoshida Y."/>
            <person name="Ohtoshi R."/>
            <person name="Malay A.D."/>
            <person name="Moran D.A.P."/>
            <person name="Tomita M."/>
            <person name="Numata K."/>
            <person name="Arakawa K."/>
        </authorList>
    </citation>
    <scope>NUCLEOTIDE SEQUENCE</scope>
</reference>
<dbReference type="PANTHER" id="PTHR21399">
    <property type="entry name" value="CHLORIDE CONDUCTANCE REGULATORY PROTEIN ICLN"/>
    <property type="match status" value="1"/>
</dbReference>
<dbReference type="GO" id="GO:0034709">
    <property type="term" value="C:methylosome"/>
    <property type="evidence" value="ECO:0007669"/>
    <property type="project" value="InterPro"/>
</dbReference>
<evidence type="ECO:0000256" key="2">
    <source>
        <dbReference type="ARBA" id="ARBA00004496"/>
    </source>
</evidence>
<gene>
    <name evidence="8" type="primary">CLNS1A_1</name>
    <name evidence="8" type="ORF">TNCT_462891</name>
</gene>
<dbReference type="GO" id="GO:0006884">
    <property type="term" value="P:cell volume homeostasis"/>
    <property type="evidence" value="ECO:0007669"/>
    <property type="project" value="InterPro"/>
</dbReference>
<dbReference type="GO" id="GO:0005681">
    <property type="term" value="C:spliceosomal complex"/>
    <property type="evidence" value="ECO:0007669"/>
    <property type="project" value="TreeGrafter"/>
</dbReference>
<dbReference type="Pfam" id="PF03517">
    <property type="entry name" value="Voldacs"/>
    <property type="match status" value="1"/>
</dbReference>
<dbReference type="InterPro" id="IPR003521">
    <property type="entry name" value="ICln"/>
</dbReference>
<evidence type="ECO:0000256" key="3">
    <source>
        <dbReference type="ARBA" id="ARBA00007054"/>
    </source>
</evidence>
<evidence type="ECO:0000256" key="5">
    <source>
        <dbReference type="ARBA" id="ARBA00022490"/>
    </source>
</evidence>
<comment type="subcellular location">
    <subcellularLocation>
        <location evidence="2">Cytoplasm</location>
    </subcellularLocation>
    <subcellularLocation>
        <location evidence="1">Nucleus</location>
    </subcellularLocation>
</comment>
<organism evidence="8 9">
    <name type="scientific">Trichonephila clavata</name>
    <name type="common">Joro spider</name>
    <name type="synonym">Nephila clavata</name>
    <dbReference type="NCBI Taxonomy" id="2740835"/>
    <lineage>
        <taxon>Eukaryota</taxon>
        <taxon>Metazoa</taxon>
        <taxon>Ecdysozoa</taxon>
        <taxon>Arthropoda</taxon>
        <taxon>Chelicerata</taxon>
        <taxon>Arachnida</taxon>
        <taxon>Araneae</taxon>
        <taxon>Araneomorphae</taxon>
        <taxon>Entelegynae</taxon>
        <taxon>Araneoidea</taxon>
        <taxon>Nephilidae</taxon>
        <taxon>Trichonephila</taxon>
    </lineage>
</organism>
<dbReference type="PANTHER" id="PTHR21399:SF0">
    <property type="entry name" value="METHYLOSOME SUBUNIT PICLN"/>
    <property type="match status" value="1"/>
</dbReference>
<dbReference type="EMBL" id="BMAO01008191">
    <property type="protein sequence ID" value="GFR21622.1"/>
    <property type="molecule type" value="Genomic_DNA"/>
</dbReference>
<evidence type="ECO:0000256" key="4">
    <source>
        <dbReference type="ARBA" id="ARBA00015653"/>
    </source>
</evidence>
<evidence type="ECO:0000313" key="9">
    <source>
        <dbReference type="Proteomes" id="UP000887116"/>
    </source>
</evidence>
<accession>A0A8X6LUZ6</accession>
<dbReference type="InterPro" id="IPR039924">
    <property type="entry name" value="ICln/Lot5/Saf5"/>
</dbReference>
<comment type="caution">
    <text evidence="8">The sequence shown here is derived from an EMBL/GenBank/DDBJ whole genome shotgun (WGS) entry which is preliminary data.</text>
</comment>